<gene>
    <name evidence="7" type="ORF">QYE76_004533</name>
</gene>
<evidence type="ECO:0000256" key="1">
    <source>
        <dbReference type="ARBA" id="ARBA00006787"/>
    </source>
</evidence>
<evidence type="ECO:0000256" key="5">
    <source>
        <dbReference type="ARBA" id="ARBA00023004"/>
    </source>
</evidence>
<dbReference type="AlphaFoldDB" id="A0AAD8RS90"/>
<dbReference type="GO" id="GO:0010436">
    <property type="term" value="F:carotenoid dioxygenase activity"/>
    <property type="evidence" value="ECO:0007669"/>
    <property type="project" value="TreeGrafter"/>
</dbReference>
<keyword evidence="4" id="KW-0223">Dioxygenase</keyword>
<dbReference type="GO" id="GO:0009570">
    <property type="term" value="C:chloroplast stroma"/>
    <property type="evidence" value="ECO:0007669"/>
    <property type="project" value="TreeGrafter"/>
</dbReference>
<dbReference type="Pfam" id="PF03055">
    <property type="entry name" value="RPE65"/>
    <property type="match status" value="1"/>
</dbReference>
<comment type="similarity">
    <text evidence="1">Belongs to the carotenoid oxygenase family.</text>
</comment>
<protein>
    <submittedName>
        <fullName evidence="7">Uncharacterized protein</fullName>
    </submittedName>
</protein>
<feature type="binding site" evidence="6">
    <location>
        <position position="79"/>
    </location>
    <ligand>
        <name>Fe cation</name>
        <dbReference type="ChEBI" id="CHEBI:24875"/>
        <note>catalytic</note>
    </ligand>
</feature>
<evidence type="ECO:0000313" key="7">
    <source>
        <dbReference type="EMBL" id="KAK1630218.1"/>
    </source>
</evidence>
<dbReference type="EMBL" id="JAUUTY010000005">
    <property type="protein sequence ID" value="KAK1630218.1"/>
    <property type="molecule type" value="Genomic_DNA"/>
</dbReference>
<keyword evidence="4" id="KW-0560">Oxidoreductase</keyword>
<keyword evidence="5 6" id="KW-0408">Iron</keyword>
<evidence type="ECO:0000313" key="8">
    <source>
        <dbReference type="Proteomes" id="UP001231189"/>
    </source>
</evidence>
<evidence type="ECO:0000256" key="6">
    <source>
        <dbReference type="PIRSR" id="PIRSR604294-1"/>
    </source>
</evidence>
<dbReference type="GO" id="GO:0046872">
    <property type="term" value="F:metal ion binding"/>
    <property type="evidence" value="ECO:0007669"/>
    <property type="project" value="UniProtKB-KW"/>
</dbReference>
<evidence type="ECO:0000256" key="4">
    <source>
        <dbReference type="ARBA" id="ARBA00022964"/>
    </source>
</evidence>
<evidence type="ECO:0000256" key="2">
    <source>
        <dbReference type="ARBA" id="ARBA00022723"/>
    </source>
</evidence>
<evidence type="ECO:0000256" key="3">
    <source>
        <dbReference type="ARBA" id="ARBA00022946"/>
    </source>
</evidence>
<name>A0AAD8RS90_LOLMU</name>
<organism evidence="7 8">
    <name type="scientific">Lolium multiflorum</name>
    <name type="common">Italian ryegrass</name>
    <name type="synonym">Lolium perenne subsp. multiflorum</name>
    <dbReference type="NCBI Taxonomy" id="4521"/>
    <lineage>
        <taxon>Eukaryota</taxon>
        <taxon>Viridiplantae</taxon>
        <taxon>Streptophyta</taxon>
        <taxon>Embryophyta</taxon>
        <taxon>Tracheophyta</taxon>
        <taxon>Spermatophyta</taxon>
        <taxon>Magnoliopsida</taxon>
        <taxon>Liliopsida</taxon>
        <taxon>Poales</taxon>
        <taxon>Poaceae</taxon>
        <taxon>BOP clade</taxon>
        <taxon>Pooideae</taxon>
        <taxon>Poodae</taxon>
        <taxon>Poeae</taxon>
        <taxon>Poeae Chloroplast Group 2 (Poeae type)</taxon>
        <taxon>Loliodinae</taxon>
        <taxon>Loliinae</taxon>
        <taxon>Lolium</taxon>
    </lineage>
</organism>
<sequence>MINNYYTGVHHSYAYAQIVDSLRSGGASKRVLPKYGGFAKLCLEERENVTEVHIIDTQEFEGAPVAKITLPRRVPYGFHGTFVHSNMTGHVNTGPAKT</sequence>
<keyword evidence="8" id="KW-1185">Reference proteome</keyword>
<keyword evidence="3" id="KW-0809">Transit peptide</keyword>
<accession>A0AAD8RS90</accession>
<dbReference type="PANTHER" id="PTHR10543">
    <property type="entry name" value="BETA-CAROTENE DIOXYGENASE"/>
    <property type="match status" value="1"/>
</dbReference>
<dbReference type="InterPro" id="IPR004294">
    <property type="entry name" value="Carotenoid_Oase"/>
</dbReference>
<comment type="cofactor">
    <cofactor evidence="6">
        <name>Fe(2+)</name>
        <dbReference type="ChEBI" id="CHEBI:29033"/>
    </cofactor>
    <text evidence="6">Binds 1 Fe(2+) ion per subunit.</text>
</comment>
<dbReference type="Proteomes" id="UP001231189">
    <property type="component" value="Unassembled WGS sequence"/>
</dbReference>
<keyword evidence="2 6" id="KW-0479">Metal-binding</keyword>
<proteinExistence type="inferred from homology"/>
<dbReference type="PANTHER" id="PTHR10543:SF145">
    <property type="entry name" value="OS09G0321200 PROTEIN"/>
    <property type="match status" value="1"/>
</dbReference>
<comment type="caution">
    <text evidence="7">The sequence shown here is derived from an EMBL/GenBank/DDBJ whole genome shotgun (WGS) entry which is preliminary data.</text>
</comment>
<dbReference type="GO" id="GO:0016121">
    <property type="term" value="P:carotene catabolic process"/>
    <property type="evidence" value="ECO:0007669"/>
    <property type="project" value="TreeGrafter"/>
</dbReference>
<reference evidence="7" key="1">
    <citation type="submission" date="2023-07" db="EMBL/GenBank/DDBJ databases">
        <title>A chromosome-level genome assembly of Lolium multiflorum.</title>
        <authorList>
            <person name="Chen Y."/>
            <person name="Copetti D."/>
            <person name="Kolliker R."/>
            <person name="Studer B."/>
        </authorList>
    </citation>
    <scope>NUCLEOTIDE SEQUENCE</scope>
    <source>
        <strain evidence="7">02402/16</strain>
        <tissue evidence="7">Leaf</tissue>
    </source>
</reference>